<keyword evidence="1" id="KW-0732">Signal</keyword>
<reference evidence="2" key="5">
    <citation type="submission" date="2001-07" db="EMBL/GenBank/DDBJ databases">
        <authorList>
            <person name="Adachi J."/>
            <person name="Aizawa K."/>
            <person name="Akimura T."/>
            <person name="Arakawa T."/>
            <person name="Bono H."/>
            <person name="Carninci P."/>
            <person name="Fukuda S."/>
            <person name="Furuno M."/>
            <person name="Hanagaki T."/>
            <person name="Hara A."/>
            <person name="Hashizume W."/>
            <person name="Hayashida K."/>
            <person name="Hayatsu N."/>
            <person name="Hiramoto K."/>
            <person name="Hiraoka T."/>
            <person name="Hirozane T."/>
            <person name="Hori F."/>
            <person name="Imotani K."/>
            <person name="Ishii Y."/>
            <person name="Itoh M."/>
            <person name="Kagawa I."/>
            <person name="Kasukawa T."/>
            <person name="Katoh H."/>
            <person name="Kawai J."/>
            <person name="Kojima Y."/>
            <person name="Kondo S."/>
            <person name="Konno H."/>
            <person name="Kouda M."/>
            <person name="Koya S."/>
            <person name="Kurihara C."/>
            <person name="Matsuyama T."/>
            <person name="Miyazaki A."/>
            <person name="Murata M."/>
            <person name="Nakamura M."/>
            <person name="Nishi K."/>
            <person name="Nomura K."/>
            <person name="Numazaki R."/>
            <person name="Ohno M."/>
            <person name="Ohsato N."/>
            <person name="Okazaki Y."/>
            <person name="Saito R."/>
            <person name="Saitoh H."/>
            <person name="Sakai C."/>
            <person name="Sakai K."/>
            <person name="Sakazume N."/>
            <person name="Sano H."/>
            <person name="Sasaki D."/>
            <person name="Shibata K."/>
            <person name="Shinagawa A."/>
            <person name="Shiraki T."/>
            <person name="Sogabe Y."/>
            <person name="Tagami M."/>
            <person name="Tagawa A."/>
            <person name="Takahashi F."/>
            <person name="Takaku-Akahira S."/>
            <person name="Takeda Y."/>
            <person name="Tanaka T."/>
            <person name="Tomaru A."/>
            <person name="Toya T."/>
            <person name="Yasunishi A."/>
            <person name="Muramatsu M."/>
            <person name="Hayashizaki Y."/>
        </authorList>
    </citation>
    <scope>NUCLEOTIDE SEQUENCE</scope>
    <source>
        <strain evidence="2">C57BL/6J</strain>
        <tissue evidence="2">Cerebellum</tissue>
    </source>
</reference>
<reference evidence="2" key="6">
    <citation type="journal article" date="2002" name="Nature">
        <title>Analysis of the mouse transcriptome based on functional annotation of 60,770 full-length cDNAs.</title>
        <authorList>
            <consortium name="The FANTOM Consortium and the RIKEN Genome Exploration Research Group Phase I and II Team"/>
        </authorList>
    </citation>
    <scope>NUCLEOTIDE SEQUENCE</scope>
    <source>
        <strain evidence="2">C57BL/6J</strain>
        <tissue evidence="2">Cerebellum</tissue>
    </source>
</reference>
<reference evidence="2" key="8">
    <citation type="journal article" date="2005" name="Science">
        <title>Antisense Transcription in the Mammalian Transcriptome.</title>
        <authorList>
            <consortium name="RIKEN Genome Exploration Research Group and Genome Science Group (Genome Network Project Core Group) and the FANTOM Consortium"/>
        </authorList>
    </citation>
    <scope>NUCLEOTIDE SEQUENCE</scope>
    <source>
        <strain evidence="2">C57BL/6J</strain>
        <tissue evidence="2">Cerebellum</tissue>
    </source>
</reference>
<reference evidence="2" key="4">
    <citation type="journal article" date="2001" name="Nature">
        <title>Functional annotation of a full-length mouse cDNA collection.</title>
        <authorList>
            <consortium name="The RIKEN Genome Exploration Research Group Phase II Team and the FANTOM Consortium"/>
        </authorList>
    </citation>
    <scope>NUCLEOTIDE SEQUENCE</scope>
    <source>
        <strain evidence="2">C57BL/6J</strain>
        <tissue evidence="2">Cerebellum</tissue>
    </source>
</reference>
<proteinExistence type="evidence at transcript level"/>
<sequence>MCVCVCVCGVCVCGVCVCVVCVCVCVYVCVCMCVYVFVCVCALQECICVSAVPQVPDVAGSVRRAQGDRDQQLSPPFSGECVYVCVKSRRRGWPVGVRGFSLRSD</sequence>
<organism evidence="2">
    <name type="scientific">Mus musculus</name>
    <name type="common">Mouse</name>
    <dbReference type="NCBI Taxonomy" id="10090"/>
    <lineage>
        <taxon>Eukaryota</taxon>
        <taxon>Metazoa</taxon>
        <taxon>Chordata</taxon>
        <taxon>Craniata</taxon>
        <taxon>Vertebrata</taxon>
        <taxon>Euteleostomi</taxon>
        <taxon>Mammalia</taxon>
        <taxon>Eutheria</taxon>
        <taxon>Euarchontoglires</taxon>
        <taxon>Glires</taxon>
        <taxon>Rodentia</taxon>
        <taxon>Myomorpha</taxon>
        <taxon>Muroidea</taxon>
        <taxon>Muridae</taxon>
        <taxon>Murinae</taxon>
        <taxon>Mus</taxon>
        <taxon>Mus</taxon>
    </lineage>
</organism>
<name>Q8C8C9_MOUSE</name>
<feature type="signal peptide" evidence="1">
    <location>
        <begin position="1"/>
        <end position="18"/>
    </location>
</feature>
<reference evidence="2" key="2">
    <citation type="journal article" date="2000" name="Genome Res.">
        <title>Normalization and subtraction of cap-trapper-selected cDNAs to prepare full-length cDNA libraries for rapid discovery of new genes.</title>
        <authorList>
            <person name="Carninci P."/>
            <person name="Shibata Y."/>
            <person name="Hayatsu N."/>
            <person name="Sugahara Y."/>
            <person name="Shibata K."/>
            <person name="Itoh M."/>
            <person name="Konno H."/>
            <person name="Okazaki Y."/>
            <person name="Muramatsu M."/>
            <person name="Hayashizaki Y."/>
        </authorList>
    </citation>
    <scope>NUCLEOTIDE SEQUENCE</scope>
    <source>
        <strain evidence="2">C57BL/6J</strain>
        <tissue evidence="2">Cerebellum</tissue>
    </source>
</reference>
<evidence type="ECO:0008006" key="3">
    <source>
        <dbReference type="Google" id="ProtNLM"/>
    </source>
</evidence>
<dbReference type="AlphaFoldDB" id="Q8C8C9"/>
<accession>Q8C8C9</accession>
<reference evidence="2" key="3">
    <citation type="journal article" date="2000" name="Genome Res.">
        <title>RIKEN integrated sequence analysis (RISA) system--384-format sequencing pipeline with 384 multicapillary sequencer.</title>
        <authorList>
            <person name="Shibata K."/>
            <person name="Itoh M."/>
            <person name="Aizawa K."/>
            <person name="Nagaoka S."/>
            <person name="Sasaki N."/>
            <person name="Carninci P."/>
            <person name="Konno H."/>
            <person name="Akiyama J."/>
            <person name="Nishi K."/>
            <person name="Kitsunai T."/>
            <person name="Tashiro H."/>
            <person name="Itoh M."/>
            <person name="Sumi N."/>
            <person name="Ishii Y."/>
            <person name="Nakamura S."/>
            <person name="Hazama M."/>
            <person name="Nishine T."/>
            <person name="Harada A."/>
            <person name="Yamamoto R."/>
            <person name="Matsumoto H."/>
            <person name="Sakaguchi S."/>
            <person name="Ikegami T."/>
            <person name="Kashiwagi K."/>
            <person name="Fujiwake S."/>
            <person name="Inoue K."/>
            <person name="Togawa Y."/>
            <person name="Izawa M."/>
            <person name="Ohara E."/>
            <person name="Watahiki M."/>
            <person name="Yoneda Y."/>
            <person name="Ishikawa T."/>
            <person name="Ozawa K."/>
            <person name="Tanaka T."/>
            <person name="Matsuura S."/>
            <person name="Kawai J."/>
            <person name="Okazaki Y."/>
            <person name="Muramatsu M."/>
            <person name="Inoue Y."/>
            <person name="Kira A."/>
            <person name="Hayashizaki Y."/>
        </authorList>
    </citation>
    <scope>NUCLEOTIDE SEQUENCE</scope>
    <source>
        <strain evidence="2">C57BL/6J</strain>
        <tissue evidence="2">Cerebellum</tissue>
    </source>
</reference>
<evidence type="ECO:0000256" key="1">
    <source>
        <dbReference type="SAM" id="SignalP"/>
    </source>
</evidence>
<reference evidence="2" key="1">
    <citation type="journal article" date="1999" name="Methods Enzymol.">
        <title>High-efficiency full-length cDNA cloning.</title>
        <authorList>
            <person name="Carninci P."/>
            <person name="Hayashizaki Y."/>
        </authorList>
    </citation>
    <scope>NUCLEOTIDE SEQUENCE</scope>
    <source>
        <strain evidence="2">C57BL/6J</strain>
        <tissue evidence="2">Cerebellum</tissue>
    </source>
</reference>
<evidence type="ECO:0000313" key="2">
    <source>
        <dbReference type="EMBL" id="BAC33062.1"/>
    </source>
</evidence>
<feature type="chain" id="PRO_5004304370" description="Secreted protein" evidence="1">
    <location>
        <begin position="19"/>
        <end position="105"/>
    </location>
</feature>
<dbReference type="EMBL" id="AK047447">
    <property type="protein sequence ID" value="BAC33062.1"/>
    <property type="molecule type" value="mRNA"/>
</dbReference>
<reference evidence="2" key="7">
    <citation type="journal article" date="2005" name="Science">
        <title>The Transcriptional Landscape of the Mammalian Genome.</title>
        <authorList>
            <consortium name="The FANTOM Consortium"/>
            <consortium name="Riken Genome Exploration Research Group and Genome Science Group (Genome Network Project Core Group)"/>
        </authorList>
    </citation>
    <scope>NUCLEOTIDE SEQUENCE</scope>
    <source>
        <strain evidence="2">C57BL/6J</strain>
        <tissue evidence="2">Cerebellum</tissue>
    </source>
</reference>
<protein>
    <recommendedName>
        <fullName evidence="3">Secreted protein</fullName>
    </recommendedName>
</protein>